<evidence type="ECO:0000256" key="1">
    <source>
        <dbReference type="ARBA" id="ARBA00004147"/>
    </source>
</evidence>
<evidence type="ECO:0000256" key="11">
    <source>
        <dbReference type="ARBA" id="ARBA00022801"/>
    </source>
</evidence>
<feature type="domain" description="CRESS-DNA virus Rep endonuclease" evidence="14">
    <location>
        <begin position="8"/>
        <end position="102"/>
    </location>
</feature>
<evidence type="ECO:0000256" key="9">
    <source>
        <dbReference type="ARBA" id="ARBA00022741"/>
    </source>
</evidence>
<dbReference type="GO" id="GO:0016787">
    <property type="term" value="F:hydrolase activity"/>
    <property type="evidence" value="ECO:0007669"/>
    <property type="project" value="UniProtKB-KW"/>
</dbReference>
<evidence type="ECO:0000256" key="8">
    <source>
        <dbReference type="ARBA" id="ARBA00022723"/>
    </source>
</evidence>
<evidence type="ECO:0000313" key="16">
    <source>
        <dbReference type="Proteomes" id="UP000269212"/>
    </source>
</evidence>
<evidence type="ECO:0000256" key="4">
    <source>
        <dbReference type="ARBA" id="ARBA00022679"/>
    </source>
</evidence>
<proteinExistence type="predicted"/>
<evidence type="ECO:0000256" key="10">
    <source>
        <dbReference type="ARBA" id="ARBA00022759"/>
    </source>
</evidence>
<evidence type="ECO:0000259" key="14">
    <source>
        <dbReference type="PROSITE" id="PS52020"/>
    </source>
</evidence>
<sequence>MEHRKGRGTFSKDWVFTLNNYNEEDKELIEGIDCQYVIYGKEVGENGTPHLQGFIQNHNRKRLPAMKKLIPRAHWEPRRGSPITASKYCEKEDKEPFKKGELTGQGARHDLVDAVKRVLSGDHPDEIYDTSEKVRCVNSILRVAKIHKDYEMKEENKKRFQCVTLRKWQQTLLDKLKQEPNEREIIWIYDCLGNKGKTWFCKYLVANYEAVMFNNGKTADIKYGYSGEKIVLFNHVRSESEHINYGVIENIKDGIYFNTKYESSMRLYGIPHVVVMSNQLPDETKMSADRWNIMDLEIDIDIERIMRENDEYDAELLEIERETGIMFD</sequence>
<dbReference type="InterPro" id="IPR027417">
    <property type="entry name" value="P-loop_NTPase"/>
</dbReference>
<dbReference type="Gene3D" id="3.40.50.300">
    <property type="entry name" value="P-loop containing nucleotide triphosphate hydrolases"/>
    <property type="match status" value="1"/>
</dbReference>
<dbReference type="GO" id="GO:0042025">
    <property type="term" value="C:host cell nucleus"/>
    <property type="evidence" value="ECO:0007669"/>
    <property type="project" value="UniProtKB-SubCell"/>
</dbReference>
<organism evidence="15 16">
    <name type="scientific">Cressdnaviricota sp</name>
    <dbReference type="NCBI Taxonomy" id="2748378"/>
    <lineage>
        <taxon>Viruses</taxon>
        <taxon>Monodnaviria</taxon>
        <taxon>Shotokuvirae</taxon>
        <taxon>Cressdnaviricota</taxon>
    </lineage>
</organism>
<keyword evidence="4" id="KW-0808">Transferase</keyword>
<evidence type="ECO:0000313" key="15">
    <source>
        <dbReference type="EMBL" id="AXH75585.1"/>
    </source>
</evidence>
<dbReference type="GO" id="GO:0003677">
    <property type="term" value="F:DNA binding"/>
    <property type="evidence" value="ECO:0007669"/>
    <property type="project" value="UniProtKB-KW"/>
</dbReference>
<keyword evidence="11" id="KW-0378">Hydrolase</keyword>
<keyword evidence="6" id="KW-0235">DNA replication</keyword>
<dbReference type="GO" id="GO:0004519">
    <property type="term" value="F:endonuclease activity"/>
    <property type="evidence" value="ECO:0007669"/>
    <property type="project" value="UniProtKB-KW"/>
</dbReference>
<dbReference type="InterPro" id="IPR049912">
    <property type="entry name" value="CRESS_DNA_REP"/>
</dbReference>
<evidence type="ECO:0000256" key="13">
    <source>
        <dbReference type="ARBA" id="ARBA00023125"/>
    </source>
</evidence>
<protein>
    <recommendedName>
        <fullName evidence="2">Replication-associated protein</fullName>
    </recommendedName>
</protein>
<keyword evidence="5" id="KW-0548">Nucleotidyltransferase</keyword>
<keyword evidence="9" id="KW-0547">Nucleotide-binding</keyword>
<evidence type="ECO:0000256" key="12">
    <source>
        <dbReference type="ARBA" id="ARBA00023124"/>
    </source>
</evidence>
<dbReference type="Gene3D" id="3.40.1310.20">
    <property type="match status" value="1"/>
</dbReference>
<keyword evidence="7" id="KW-0540">Nuclease</keyword>
<reference evidence="15 16" key="1">
    <citation type="submission" date="2018-07" db="EMBL/GenBank/DDBJ databases">
        <title>Uncovering a Universe of Circular DNA Viruses in Animal Metagenomes.</title>
        <authorList>
            <person name="Tisza M."/>
            <person name="Buck C."/>
            <person name="Pastrana D."/>
            <person name="Welch N."/>
            <person name="Peretti A."/>
        </authorList>
    </citation>
    <scope>NUCLEOTIDE SEQUENCE [LARGE SCALE GENOMIC DNA]</scope>
    <source>
        <strain evidence="15">Ctcc62</strain>
    </source>
</reference>
<evidence type="ECO:0000256" key="2">
    <source>
        <dbReference type="ARBA" id="ARBA00014531"/>
    </source>
</evidence>
<keyword evidence="8" id="KW-0479">Metal-binding</keyword>
<keyword evidence="3" id="KW-1048">Host nucleus</keyword>
<name>A0A345MW35_9VIRU</name>
<evidence type="ECO:0000256" key="7">
    <source>
        <dbReference type="ARBA" id="ARBA00022722"/>
    </source>
</evidence>
<keyword evidence="10" id="KW-0255">Endonuclease</keyword>
<evidence type="ECO:0000256" key="3">
    <source>
        <dbReference type="ARBA" id="ARBA00022562"/>
    </source>
</evidence>
<accession>A0A345MW35</accession>
<dbReference type="EMBL" id="MH617188">
    <property type="protein sequence ID" value="AXH75585.1"/>
    <property type="molecule type" value="Genomic_DNA"/>
</dbReference>
<dbReference type="GO" id="GO:0000166">
    <property type="term" value="F:nucleotide binding"/>
    <property type="evidence" value="ECO:0007669"/>
    <property type="project" value="UniProtKB-KW"/>
</dbReference>
<dbReference type="Pfam" id="PF02407">
    <property type="entry name" value="Viral_Rep"/>
    <property type="match status" value="1"/>
</dbReference>
<keyword evidence="12" id="KW-0190">Covalent protein-DNA linkage</keyword>
<evidence type="ECO:0000256" key="6">
    <source>
        <dbReference type="ARBA" id="ARBA00022705"/>
    </source>
</evidence>
<dbReference type="GO" id="GO:0016779">
    <property type="term" value="F:nucleotidyltransferase activity"/>
    <property type="evidence" value="ECO:0007669"/>
    <property type="project" value="UniProtKB-KW"/>
</dbReference>
<dbReference type="PROSITE" id="PS52020">
    <property type="entry name" value="CRESS_DNA_REP"/>
    <property type="match status" value="1"/>
</dbReference>
<dbReference type="GO" id="GO:0006260">
    <property type="term" value="P:DNA replication"/>
    <property type="evidence" value="ECO:0007669"/>
    <property type="project" value="UniProtKB-KW"/>
</dbReference>
<evidence type="ECO:0000256" key="5">
    <source>
        <dbReference type="ARBA" id="ARBA00022695"/>
    </source>
</evidence>
<keyword evidence="16" id="KW-1185">Reference proteome</keyword>
<dbReference type="GO" id="GO:0046872">
    <property type="term" value="F:metal ion binding"/>
    <property type="evidence" value="ECO:0007669"/>
    <property type="project" value="UniProtKB-KW"/>
</dbReference>
<dbReference type="Proteomes" id="UP000269212">
    <property type="component" value="Segment"/>
</dbReference>
<keyword evidence="13" id="KW-0238">DNA-binding</keyword>
<comment type="subcellular location">
    <subcellularLocation>
        <location evidence="1">Host nucleus</location>
    </subcellularLocation>
</comment>